<keyword evidence="12" id="KW-0966">Cell projection</keyword>
<organism evidence="12 13">
    <name type="scientific">Brevibacillus gelatini</name>
    <dbReference type="NCBI Taxonomy" id="1655277"/>
    <lineage>
        <taxon>Bacteria</taxon>
        <taxon>Bacillati</taxon>
        <taxon>Bacillota</taxon>
        <taxon>Bacilli</taxon>
        <taxon>Bacillales</taxon>
        <taxon>Paenibacillaceae</taxon>
        <taxon>Brevibacillus</taxon>
    </lineage>
</organism>
<keyword evidence="5" id="KW-1003">Cell membrane</keyword>
<keyword evidence="8" id="KW-0472">Membrane</keyword>
<dbReference type="PANTHER" id="PTHR30034:SF6">
    <property type="entry name" value="YOP PROTEINS TRANSLOCATION PROTEIN Q"/>
    <property type="match status" value="1"/>
</dbReference>
<dbReference type="GO" id="GO:0005886">
    <property type="term" value="C:plasma membrane"/>
    <property type="evidence" value="ECO:0007669"/>
    <property type="project" value="UniProtKB-SubCell"/>
</dbReference>
<comment type="caution">
    <text evidence="12">The sequence shown here is derived from an EMBL/GenBank/DDBJ whole genome shotgun (WGS) entry which is preliminary data.</text>
</comment>
<dbReference type="PIRSF" id="PIRSF002888">
    <property type="entry name" value="FliM"/>
    <property type="match status" value="1"/>
</dbReference>
<keyword evidence="13" id="KW-1185">Reference proteome</keyword>
<dbReference type="Proteomes" id="UP000268829">
    <property type="component" value="Unassembled WGS sequence"/>
</dbReference>
<dbReference type="OrthoDB" id="9806941at2"/>
<dbReference type="InterPro" id="IPR001543">
    <property type="entry name" value="FliN-like_C"/>
</dbReference>
<dbReference type="PRINTS" id="PR00955">
    <property type="entry name" value="FLGMOTORFLIM"/>
</dbReference>
<evidence type="ECO:0000256" key="5">
    <source>
        <dbReference type="ARBA" id="ARBA00022475"/>
    </source>
</evidence>
<dbReference type="AlphaFoldDB" id="A0A3M8B8D8"/>
<name>A0A3M8B8D8_9BACL</name>
<evidence type="ECO:0000256" key="10">
    <source>
        <dbReference type="NCBIfam" id="TIGR01397"/>
    </source>
</evidence>
<evidence type="ECO:0000259" key="11">
    <source>
        <dbReference type="Pfam" id="PF01052"/>
    </source>
</evidence>
<sequence length="331" mass="37459">MAEVLSQSEIDALLAALSSGEMDANELKKEETERKVKAYDFKRALRFSKDQIRGLTRIHENYARLLTTYFSAQLRTFVQITVASVDQLPYDEFIRSIPKMTILNIFEAPPLEGRMVLEVNPNIAYTMLDRLLGGQGAIPEKMGALTEIETTVMERVFGKALDTFHEAWKQIIELDPYQEGLEMNPQFMQIVSPNEIVVVISFSTKIGDTTGMINLCLPHVVLEPIMTKLSGQYWFSKQKKTRDEDERLRVEERVKAAKLPIIAEMGTATITVSDFLQLQKGDVIQLDQSLDSKLKIKVGNQVKFLGQPGTLKGRMAVQIDEVIEEGEEQNE</sequence>
<keyword evidence="12" id="KW-0282">Flagellum</keyword>
<dbReference type="GO" id="GO:0071978">
    <property type="term" value="P:bacterial-type flagellum-dependent swarming motility"/>
    <property type="evidence" value="ECO:0007669"/>
    <property type="project" value="TreeGrafter"/>
</dbReference>
<comment type="similarity">
    <text evidence="3">Belongs to the FliM family.</text>
</comment>
<dbReference type="GO" id="GO:0003774">
    <property type="term" value="F:cytoskeletal motor activity"/>
    <property type="evidence" value="ECO:0007669"/>
    <property type="project" value="InterPro"/>
</dbReference>
<reference evidence="12 13" key="1">
    <citation type="submission" date="2018-10" db="EMBL/GenBank/DDBJ databases">
        <title>Phylogenomics of Brevibacillus.</title>
        <authorList>
            <person name="Dunlap C."/>
        </authorList>
    </citation>
    <scope>NUCLEOTIDE SEQUENCE [LARGE SCALE GENOMIC DNA]</scope>
    <source>
        <strain evidence="12 13">DSM 100115</strain>
    </source>
</reference>
<comment type="subcellular location">
    <subcellularLocation>
        <location evidence="1">Bacterial flagellum basal body</location>
    </subcellularLocation>
    <subcellularLocation>
        <location evidence="2">Cell membrane</location>
        <topology evidence="2">Peripheral membrane protein</topology>
    </subcellularLocation>
</comment>
<evidence type="ECO:0000256" key="1">
    <source>
        <dbReference type="ARBA" id="ARBA00004117"/>
    </source>
</evidence>
<evidence type="ECO:0000256" key="4">
    <source>
        <dbReference type="ARBA" id="ARBA00021898"/>
    </source>
</evidence>
<dbReference type="InterPro" id="IPR028976">
    <property type="entry name" value="CheC-like_sf"/>
</dbReference>
<dbReference type="Gene3D" id="2.30.330.10">
    <property type="entry name" value="SpoA-like"/>
    <property type="match status" value="1"/>
</dbReference>
<accession>A0A3M8B8D8</accession>
<dbReference type="SUPFAM" id="SSF101801">
    <property type="entry name" value="Surface presentation of antigens (SPOA)"/>
    <property type="match status" value="1"/>
</dbReference>
<dbReference type="CDD" id="cd17908">
    <property type="entry name" value="FliM"/>
    <property type="match status" value="1"/>
</dbReference>
<dbReference type="InterPro" id="IPR036429">
    <property type="entry name" value="SpoA-like_sf"/>
</dbReference>
<protein>
    <recommendedName>
        <fullName evidence="4 10">Flagellar motor switch protein FliM</fullName>
    </recommendedName>
</protein>
<dbReference type="Pfam" id="PF01052">
    <property type="entry name" value="FliMN_C"/>
    <property type="match status" value="1"/>
</dbReference>
<dbReference type="RefSeq" id="WP_122903380.1">
    <property type="nucleotide sequence ID" value="NZ_RHHS01000012.1"/>
</dbReference>
<evidence type="ECO:0000256" key="9">
    <source>
        <dbReference type="ARBA" id="ARBA00023143"/>
    </source>
</evidence>
<keyword evidence="9" id="KW-0975">Bacterial flagellum</keyword>
<evidence type="ECO:0000256" key="2">
    <source>
        <dbReference type="ARBA" id="ARBA00004202"/>
    </source>
</evidence>
<dbReference type="Pfam" id="PF02154">
    <property type="entry name" value="FliM"/>
    <property type="match status" value="1"/>
</dbReference>
<dbReference type="EMBL" id="RHHS01000012">
    <property type="protein sequence ID" value="RNB59714.1"/>
    <property type="molecule type" value="Genomic_DNA"/>
</dbReference>
<evidence type="ECO:0000256" key="8">
    <source>
        <dbReference type="ARBA" id="ARBA00023136"/>
    </source>
</evidence>
<dbReference type="NCBIfam" id="TIGR01397">
    <property type="entry name" value="fliM_switch"/>
    <property type="match status" value="1"/>
</dbReference>
<evidence type="ECO:0000256" key="7">
    <source>
        <dbReference type="ARBA" id="ARBA00022779"/>
    </source>
</evidence>
<gene>
    <name evidence="12" type="primary">fliM</name>
    <name evidence="12" type="ORF">EDM57_03470</name>
</gene>
<keyword evidence="12" id="KW-0969">Cilium</keyword>
<dbReference type="GO" id="GO:0009425">
    <property type="term" value="C:bacterial-type flagellum basal body"/>
    <property type="evidence" value="ECO:0007669"/>
    <property type="project" value="UniProtKB-SubCell"/>
</dbReference>
<evidence type="ECO:0000256" key="3">
    <source>
        <dbReference type="ARBA" id="ARBA00011049"/>
    </source>
</evidence>
<evidence type="ECO:0000256" key="6">
    <source>
        <dbReference type="ARBA" id="ARBA00022500"/>
    </source>
</evidence>
<feature type="domain" description="Flagellar motor switch protein FliN-like C-terminal" evidence="11">
    <location>
        <begin position="252"/>
        <end position="323"/>
    </location>
</feature>
<keyword evidence="7" id="KW-0283">Flagellar rotation</keyword>
<keyword evidence="6" id="KW-0145">Chemotaxis</keyword>
<dbReference type="PANTHER" id="PTHR30034">
    <property type="entry name" value="FLAGELLAR MOTOR SWITCH PROTEIN FLIM"/>
    <property type="match status" value="1"/>
</dbReference>
<dbReference type="SUPFAM" id="SSF103039">
    <property type="entry name" value="CheC-like"/>
    <property type="match status" value="1"/>
</dbReference>
<dbReference type="GO" id="GO:0050918">
    <property type="term" value="P:positive chemotaxis"/>
    <property type="evidence" value="ECO:0007669"/>
    <property type="project" value="TreeGrafter"/>
</dbReference>
<evidence type="ECO:0000313" key="13">
    <source>
        <dbReference type="Proteomes" id="UP000268829"/>
    </source>
</evidence>
<evidence type="ECO:0000313" key="12">
    <source>
        <dbReference type="EMBL" id="RNB59714.1"/>
    </source>
</evidence>
<proteinExistence type="inferred from homology"/>
<dbReference type="InterPro" id="IPR001689">
    <property type="entry name" value="Flag_FliM"/>
</dbReference>
<dbReference type="Gene3D" id="3.40.1550.10">
    <property type="entry name" value="CheC-like"/>
    <property type="match status" value="1"/>
</dbReference>